<organism evidence="1">
    <name type="scientific">Rhizophora mucronata</name>
    <name type="common">Asiatic mangrove</name>
    <dbReference type="NCBI Taxonomy" id="61149"/>
    <lineage>
        <taxon>Eukaryota</taxon>
        <taxon>Viridiplantae</taxon>
        <taxon>Streptophyta</taxon>
        <taxon>Embryophyta</taxon>
        <taxon>Tracheophyta</taxon>
        <taxon>Spermatophyta</taxon>
        <taxon>Magnoliopsida</taxon>
        <taxon>eudicotyledons</taxon>
        <taxon>Gunneridae</taxon>
        <taxon>Pentapetalae</taxon>
        <taxon>rosids</taxon>
        <taxon>fabids</taxon>
        <taxon>Malpighiales</taxon>
        <taxon>Rhizophoraceae</taxon>
        <taxon>Rhizophora</taxon>
    </lineage>
</organism>
<name>A0A2P2J4N0_RHIMU</name>
<dbReference type="AlphaFoldDB" id="A0A2P2J4N0"/>
<reference evidence="1" key="1">
    <citation type="submission" date="2018-02" db="EMBL/GenBank/DDBJ databases">
        <title>Rhizophora mucronata_Transcriptome.</title>
        <authorList>
            <person name="Meera S.P."/>
            <person name="Sreeshan A."/>
            <person name="Augustine A."/>
        </authorList>
    </citation>
    <scope>NUCLEOTIDE SEQUENCE</scope>
    <source>
        <tissue evidence="1">Leaf</tissue>
    </source>
</reference>
<sequence>MRILVAMAITIEGQNEKMLSKMVWAHTGNVRIRWGDQIQVIERRGEKRETSNNIEVFD</sequence>
<protein>
    <submittedName>
        <fullName evidence="1">Uncharacterized protein</fullName>
    </submittedName>
</protein>
<dbReference type="EMBL" id="GGEC01007949">
    <property type="protein sequence ID" value="MBW88432.1"/>
    <property type="molecule type" value="Transcribed_RNA"/>
</dbReference>
<proteinExistence type="predicted"/>
<accession>A0A2P2J4N0</accession>
<evidence type="ECO:0000313" key="1">
    <source>
        <dbReference type="EMBL" id="MBW88432.1"/>
    </source>
</evidence>